<evidence type="ECO:0000313" key="8">
    <source>
        <dbReference type="EMBL" id="KAF3324900.1"/>
    </source>
</evidence>
<dbReference type="InterPro" id="IPR001005">
    <property type="entry name" value="SANT/Myb"/>
</dbReference>
<dbReference type="Gene3D" id="1.10.10.60">
    <property type="entry name" value="Homeodomain-like"/>
    <property type="match status" value="1"/>
</dbReference>
<gene>
    <name evidence="8" type="ORF">FCM35_KLT11057</name>
</gene>
<dbReference type="PANTHER" id="PTHR12855:SF10">
    <property type="entry name" value="DNA METHYLTRANSFERASE 1-ASSOCIATED PROTEIN 1"/>
    <property type="match status" value="1"/>
</dbReference>
<dbReference type="EMBL" id="SWLB01000021">
    <property type="protein sequence ID" value="KAF3324900.1"/>
    <property type="molecule type" value="Genomic_DNA"/>
</dbReference>
<keyword evidence="3" id="KW-0805">Transcription regulation</keyword>
<dbReference type="GO" id="GO:0006281">
    <property type="term" value="P:DNA repair"/>
    <property type="evidence" value="ECO:0007669"/>
    <property type="project" value="InterPro"/>
</dbReference>
<evidence type="ECO:0000256" key="1">
    <source>
        <dbReference type="ARBA" id="ARBA00004123"/>
    </source>
</evidence>
<dbReference type="GO" id="GO:0000122">
    <property type="term" value="P:negative regulation of transcription by RNA polymerase II"/>
    <property type="evidence" value="ECO:0007669"/>
    <property type="project" value="TreeGrafter"/>
</dbReference>
<dbReference type="GO" id="GO:0055085">
    <property type="term" value="P:transmembrane transport"/>
    <property type="evidence" value="ECO:0007669"/>
    <property type="project" value="InterPro"/>
</dbReference>
<dbReference type="Proteomes" id="UP000623129">
    <property type="component" value="Unassembled WGS sequence"/>
</dbReference>
<protein>
    <submittedName>
        <fullName evidence="8">SWR1-complex protein 4</fullName>
    </submittedName>
</protein>
<evidence type="ECO:0000259" key="7">
    <source>
        <dbReference type="PROSITE" id="PS50090"/>
    </source>
</evidence>
<dbReference type="SMART" id="SM00717">
    <property type="entry name" value="SANT"/>
    <property type="match status" value="1"/>
</dbReference>
<proteinExistence type="predicted"/>
<dbReference type="SUPFAM" id="SSF46689">
    <property type="entry name" value="Homeodomain-like"/>
    <property type="match status" value="1"/>
</dbReference>
<dbReference type="GO" id="GO:0000812">
    <property type="term" value="C:Swr1 complex"/>
    <property type="evidence" value="ECO:0007669"/>
    <property type="project" value="TreeGrafter"/>
</dbReference>
<dbReference type="GO" id="GO:0006338">
    <property type="term" value="P:chromatin remodeling"/>
    <property type="evidence" value="ECO:0007669"/>
    <property type="project" value="InterPro"/>
</dbReference>
<organism evidence="8 9">
    <name type="scientific">Carex littledalei</name>
    <dbReference type="NCBI Taxonomy" id="544730"/>
    <lineage>
        <taxon>Eukaryota</taxon>
        <taxon>Viridiplantae</taxon>
        <taxon>Streptophyta</taxon>
        <taxon>Embryophyta</taxon>
        <taxon>Tracheophyta</taxon>
        <taxon>Spermatophyta</taxon>
        <taxon>Magnoliopsida</taxon>
        <taxon>Liliopsida</taxon>
        <taxon>Poales</taxon>
        <taxon>Cyperaceae</taxon>
        <taxon>Cyperoideae</taxon>
        <taxon>Cariceae</taxon>
        <taxon>Carex</taxon>
        <taxon>Carex subgen. Euthyceras</taxon>
    </lineage>
</organism>
<dbReference type="Pfam" id="PF16282">
    <property type="entry name" value="SANT_DAMP1_like"/>
    <property type="match status" value="1"/>
</dbReference>
<accession>A0A833VG42</accession>
<dbReference type="InterPro" id="IPR027109">
    <property type="entry name" value="Swc4/Dmap1"/>
</dbReference>
<feature type="region of interest" description="Disordered" evidence="6">
    <location>
        <begin position="1"/>
        <end position="35"/>
    </location>
</feature>
<dbReference type="GO" id="GO:0035267">
    <property type="term" value="C:NuA4 histone acetyltransferase complex"/>
    <property type="evidence" value="ECO:0007669"/>
    <property type="project" value="InterPro"/>
</dbReference>
<name>A0A833VG42_9POAL</name>
<dbReference type="PANTHER" id="PTHR12855">
    <property type="entry name" value="DNA METHYLTRANSFERASE 1-ASSOCIATED PROTEIN 1 FAMILY MEMBER"/>
    <property type="match status" value="1"/>
</dbReference>
<evidence type="ECO:0000256" key="3">
    <source>
        <dbReference type="ARBA" id="ARBA00023015"/>
    </source>
</evidence>
<dbReference type="PROSITE" id="PS50090">
    <property type="entry name" value="MYB_LIKE"/>
    <property type="match status" value="1"/>
</dbReference>
<evidence type="ECO:0000256" key="6">
    <source>
        <dbReference type="SAM" id="MobiDB-lite"/>
    </source>
</evidence>
<dbReference type="InterPro" id="IPR032563">
    <property type="entry name" value="DAMP1_SANT-like"/>
</dbReference>
<keyword evidence="9" id="KW-1185">Reference proteome</keyword>
<dbReference type="GO" id="GO:0003714">
    <property type="term" value="F:transcription corepressor activity"/>
    <property type="evidence" value="ECO:0007669"/>
    <property type="project" value="TreeGrafter"/>
</dbReference>
<evidence type="ECO:0000256" key="4">
    <source>
        <dbReference type="ARBA" id="ARBA00023163"/>
    </source>
</evidence>
<dbReference type="InterPro" id="IPR009057">
    <property type="entry name" value="Homeodomain-like_sf"/>
</dbReference>
<dbReference type="FunFam" id="1.10.10.60:FF:000087">
    <property type="entry name" value="DNA methyltransferase 1-associated protein 1"/>
    <property type="match status" value="1"/>
</dbReference>
<comment type="subcellular location">
    <subcellularLocation>
        <location evidence="1">Nucleus</location>
    </subcellularLocation>
</comment>
<reference evidence="8" key="1">
    <citation type="submission" date="2020-01" db="EMBL/GenBank/DDBJ databases">
        <title>Genome sequence of Kobresia littledalei, the first chromosome-level genome in the family Cyperaceae.</title>
        <authorList>
            <person name="Qu G."/>
        </authorList>
    </citation>
    <scope>NUCLEOTIDE SEQUENCE</scope>
    <source>
        <strain evidence="8">C.B.Clarke</strain>
        <tissue evidence="8">Leaf</tissue>
    </source>
</reference>
<dbReference type="OrthoDB" id="19740at2759"/>
<evidence type="ECO:0000256" key="5">
    <source>
        <dbReference type="ARBA" id="ARBA00023242"/>
    </source>
</evidence>
<dbReference type="InterPro" id="IPR027246">
    <property type="entry name" value="Porin_Euk/Tom40"/>
</dbReference>
<dbReference type="AlphaFoldDB" id="A0A833VG42"/>
<keyword evidence="2" id="KW-0156">Chromatin regulator</keyword>
<evidence type="ECO:0000256" key="2">
    <source>
        <dbReference type="ARBA" id="ARBA00022853"/>
    </source>
</evidence>
<evidence type="ECO:0000313" key="9">
    <source>
        <dbReference type="Proteomes" id="UP000623129"/>
    </source>
</evidence>
<sequence length="287" mass="32907">MDAKDILGLPKTAFPGNQERKSRTPKEPQRKPDGVSREVYALTGGVLPPLMPNLDPLHLKKRPIVGKEKITWQWLPFTSTARTDNLQLYHWVRVVNGVPPTGDYAFAKCNKSVDVLKYTDEEYEKHLTDNAWSKEETDKLFELCERFDLRFIVIADRFPNDRTVEELKSRYYSVLAKGGRNLETATAQFTESSKSVTPNLSLGTEVVRQPEHNMSRINFAARYNTNKMIASGRVWNEGAISLSFVQILSEKVSLAPEFKYNPIKRYATLRVGYDYKFREVGFCSLPF</sequence>
<dbReference type="Pfam" id="PF01459">
    <property type="entry name" value="Porin_3"/>
    <property type="match status" value="1"/>
</dbReference>
<feature type="compositionally biased region" description="Basic and acidic residues" evidence="6">
    <location>
        <begin position="18"/>
        <end position="35"/>
    </location>
</feature>
<keyword evidence="5" id="KW-0539">Nucleus</keyword>
<keyword evidence="4" id="KW-0804">Transcription</keyword>
<dbReference type="GO" id="GO:0005741">
    <property type="term" value="C:mitochondrial outer membrane"/>
    <property type="evidence" value="ECO:0007669"/>
    <property type="project" value="InterPro"/>
</dbReference>
<feature type="domain" description="Myb-like" evidence="7">
    <location>
        <begin position="124"/>
        <end position="175"/>
    </location>
</feature>
<comment type="caution">
    <text evidence="8">The sequence shown here is derived from an EMBL/GenBank/DDBJ whole genome shotgun (WGS) entry which is preliminary data.</text>
</comment>